<feature type="transmembrane region" description="Helical" evidence="9">
    <location>
        <begin position="26"/>
        <end position="45"/>
    </location>
</feature>
<evidence type="ECO:0000256" key="8">
    <source>
        <dbReference type="ARBA" id="ARBA00023136"/>
    </source>
</evidence>
<feature type="transmembrane region" description="Helical" evidence="9">
    <location>
        <begin position="472"/>
        <end position="490"/>
    </location>
</feature>
<evidence type="ECO:0000256" key="5">
    <source>
        <dbReference type="ARBA" id="ARBA00022679"/>
    </source>
</evidence>
<evidence type="ECO:0000313" key="11">
    <source>
        <dbReference type="EMBL" id="ACL45722.1"/>
    </source>
</evidence>
<dbReference type="eggNOG" id="COG1215">
    <property type="taxonomic scope" value="Bacteria"/>
</dbReference>
<keyword evidence="2" id="KW-1003">Cell membrane</keyword>
<gene>
    <name evidence="11" type="ordered locus">Cyan7425_3398</name>
</gene>
<reference evidence="11" key="1">
    <citation type="submission" date="2009-01" db="EMBL/GenBank/DDBJ databases">
        <title>Complete sequence of chromosome Cyanothece sp. PCC 7425.</title>
        <authorList>
            <consortium name="US DOE Joint Genome Institute"/>
            <person name="Lucas S."/>
            <person name="Copeland A."/>
            <person name="Lapidus A."/>
            <person name="Glavina del Rio T."/>
            <person name="Dalin E."/>
            <person name="Tice H."/>
            <person name="Bruce D."/>
            <person name="Goodwin L."/>
            <person name="Pitluck S."/>
            <person name="Sims D."/>
            <person name="Meineke L."/>
            <person name="Brettin T."/>
            <person name="Detter J.C."/>
            <person name="Han C."/>
            <person name="Larimer F."/>
            <person name="Land M."/>
            <person name="Hauser L."/>
            <person name="Kyrpides N."/>
            <person name="Ovchinnikova G."/>
            <person name="Liberton M."/>
            <person name="Stoeckel J."/>
            <person name="Banerjee A."/>
            <person name="Singh A."/>
            <person name="Page L."/>
            <person name="Sato H."/>
            <person name="Zhao L."/>
            <person name="Sherman L."/>
            <person name="Pakrasi H."/>
            <person name="Richardson P."/>
        </authorList>
    </citation>
    <scope>NUCLEOTIDE SEQUENCE</scope>
    <source>
        <strain evidence="11">PCC 7425</strain>
    </source>
</reference>
<dbReference type="GO" id="GO:0012505">
    <property type="term" value="C:endomembrane system"/>
    <property type="evidence" value="ECO:0007669"/>
    <property type="project" value="UniProtKB-SubCell"/>
</dbReference>
<feature type="transmembrane region" description="Helical" evidence="9">
    <location>
        <begin position="540"/>
        <end position="564"/>
    </location>
</feature>
<dbReference type="PANTHER" id="PTHR43867:SF2">
    <property type="entry name" value="CELLULOSE SYNTHASE CATALYTIC SUBUNIT A [UDP-FORMING]"/>
    <property type="match status" value="1"/>
</dbReference>
<evidence type="ECO:0000256" key="2">
    <source>
        <dbReference type="ARBA" id="ARBA00022475"/>
    </source>
</evidence>
<dbReference type="HOGENOM" id="CLU_011907_3_0_3"/>
<keyword evidence="4 11" id="KW-0328">Glycosyltransferase</keyword>
<comment type="subcellular location">
    <subcellularLocation>
        <location evidence="1">Endomembrane system</location>
        <topology evidence="1">Multi-pass membrane protein</topology>
    </subcellularLocation>
</comment>
<proteinExistence type="predicted"/>
<keyword evidence="3" id="KW-0997">Cell inner membrane</keyword>
<evidence type="ECO:0000256" key="6">
    <source>
        <dbReference type="ARBA" id="ARBA00022692"/>
    </source>
</evidence>
<dbReference type="Gene3D" id="3.90.550.10">
    <property type="entry name" value="Spore Coat Polysaccharide Biosynthesis Protein SpsA, Chain A"/>
    <property type="match status" value="1"/>
</dbReference>
<dbReference type="EC" id="2.4.1.12" evidence="11"/>
<evidence type="ECO:0000256" key="1">
    <source>
        <dbReference type="ARBA" id="ARBA00004127"/>
    </source>
</evidence>
<dbReference type="KEGG" id="cyn:Cyan7425_3398"/>
<feature type="transmembrane region" description="Helical" evidence="9">
    <location>
        <begin position="438"/>
        <end position="460"/>
    </location>
</feature>
<keyword evidence="5 11" id="KW-0808">Transferase</keyword>
<evidence type="ECO:0000256" key="7">
    <source>
        <dbReference type="ARBA" id="ARBA00022989"/>
    </source>
</evidence>
<dbReference type="Pfam" id="PF13641">
    <property type="entry name" value="Glyco_tranf_2_3"/>
    <property type="match status" value="1"/>
</dbReference>
<dbReference type="InterPro" id="IPR003919">
    <property type="entry name" value="Cell_synth_A"/>
</dbReference>
<evidence type="ECO:0000259" key="10">
    <source>
        <dbReference type="Pfam" id="PF07238"/>
    </source>
</evidence>
<dbReference type="InterPro" id="IPR050321">
    <property type="entry name" value="Glycosyltr_2/OpgH_subfam"/>
</dbReference>
<evidence type="ECO:0000256" key="4">
    <source>
        <dbReference type="ARBA" id="ARBA00022676"/>
    </source>
</evidence>
<keyword evidence="8 9" id="KW-0472">Membrane</keyword>
<dbReference type="Gene3D" id="2.40.10.220">
    <property type="entry name" value="predicted glycosyltransferase like domains"/>
    <property type="match status" value="1"/>
</dbReference>
<feature type="transmembrane region" description="Helical" evidence="9">
    <location>
        <begin position="65"/>
        <end position="88"/>
    </location>
</feature>
<dbReference type="InterPro" id="IPR009875">
    <property type="entry name" value="PilZ_domain"/>
</dbReference>
<dbReference type="STRING" id="395961.Cyan7425_3398"/>
<name>B8HQQ1_CYAP4</name>
<keyword evidence="6 9" id="KW-0812">Transmembrane</keyword>
<feature type="domain" description="PilZ" evidence="10">
    <location>
        <begin position="626"/>
        <end position="722"/>
    </location>
</feature>
<dbReference type="InterPro" id="IPR029044">
    <property type="entry name" value="Nucleotide-diphossugar_trans"/>
</dbReference>
<dbReference type="OrthoDB" id="9766299at2"/>
<dbReference type="GO" id="GO:0006011">
    <property type="term" value="P:UDP-alpha-D-glucose metabolic process"/>
    <property type="evidence" value="ECO:0007669"/>
    <property type="project" value="InterPro"/>
</dbReference>
<evidence type="ECO:0000256" key="9">
    <source>
        <dbReference type="SAM" id="Phobius"/>
    </source>
</evidence>
<dbReference type="AlphaFoldDB" id="B8HQQ1"/>
<dbReference type="SUPFAM" id="SSF53448">
    <property type="entry name" value="Nucleotide-diphospho-sugar transferases"/>
    <property type="match status" value="1"/>
</dbReference>
<evidence type="ECO:0000256" key="3">
    <source>
        <dbReference type="ARBA" id="ARBA00022519"/>
    </source>
</evidence>
<dbReference type="GO" id="GO:0035438">
    <property type="term" value="F:cyclic-di-GMP binding"/>
    <property type="evidence" value="ECO:0007669"/>
    <property type="project" value="InterPro"/>
</dbReference>
<feature type="transmembrane region" description="Helical" evidence="9">
    <location>
        <begin position="502"/>
        <end position="520"/>
    </location>
</feature>
<feature type="transmembrane region" description="Helical" evidence="9">
    <location>
        <begin position="100"/>
        <end position="119"/>
    </location>
</feature>
<sequence length="768" mass="86765">MKAFRVNRGKPSPAIATMFRPQTATLVLLGLVALSGLISMAWFSGEGSVQKIFAEINQLQDAPPLWLQVPMVTGEFLLAPTVVLLLVAWGIMQVSPQPQWWSRTLVVGILLILTVRYVLWRSLSTLNLSDPLNGVFSLGLFLLEMLVVTLAVIQLFLILKIRPDQRRQREADHYALAVEAGDYLPNVDILVPTYNEPVEILRRTIIGCQALDYANKKIYLLDDTRRAQVEDLAGELGCEYMARPDNRHAKAGNLNHALSQTQGELIVVFDADFIPTRNFLKRTIGFFQDPQVALVQTPQSFYNPDPIAHNLGLENIITHDEEVFYRHMQEFRDAVGSVVCAGTSFVVRRSALEGVRGFATDSITEDYFTGIRLSAQQHRLVYLDEKLSAGLAAEDIAAFATQRFRWARGTLQAFFIQANPLTIPGLTPVQRLAHLEGLLSWFGTWSRVGFLLMPLAYSFLHVIPVRATTRELMYFLLPYVLVNLTVFSWLNKRSRSALLGEVFSLVLVFPLAITVFQVMLNPFSKGFNVTPKGTQRDRYHFNWALALPLITLFILTALSLWLNLGMCMIKGDWARTVAPEVADSIRGLGLGWIWSGINLLMIWIALMVLMDVPKPNLYNWFDLRRTVRLTYSTETGEQTLWGITTMLSEGGAQIALTQSGFPLLPVNYNLPVTVELMEAGLKLQGQVIRVEDHQGKDDYPQVRIMFEQITLEQHRTLVEMLFCRPGQWKRFEVPGEIPSLILLFKILLRPRVVFDRNPDVRAIAVAKV</sequence>
<dbReference type="PRINTS" id="PR01439">
    <property type="entry name" value="CELLSNTHASEA"/>
</dbReference>
<protein>
    <submittedName>
        <fullName evidence="11">Cellulose synthase (UDP-forming)</fullName>
        <ecNumber evidence="11">2.4.1.12</ecNumber>
    </submittedName>
</protein>
<accession>B8HQQ1</accession>
<dbReference type="EMBL" id="CP001344">
    <property type="protein sequence ID" value="ACL45722.1"/>
    <property type="molecule type" value="Genomic_DNA"/>
</dbReference>
<organism evidence="11">
    <name type="scientific">Cyanothece sp. (strain PCC 7425 / ATCC 29141)</name>
    <dbReference type="NCBI Taxonomy" id="395961"/>
    <lineage>
        <taxon>Bacteria</taxon>
        <taxon>Bacillati</taxon>
        <taxon>Cyanobacteriota</taxon>
        <taxon>Cyanophyceae</taxon>
        <taxon>Gomontiellales</taxon>
        <taxon>Cyanothecaceae</taxon>
        <taxon>Cyanothece</taxon>
    </lineage>
</organism>
<feature type="transmembrane region" description="Helical" evidence="9">
    <location>
        <begin position="585"/>
        <end position="609"/>
    </location>
</feature>
<dbReference type="GO" id="GO:0005886">
    <property type="term" value="C:plasma membrane"/>
    <property type="evidence" value="ECO:0007669"/>
    <property type="project" value="UniProtKB-SubCell"/>
</dbReference>
<dbReference type="GO" id="GO:0016760">
    <property type="term" value="F:cellulose synthase (UDP-forming) activity"/>
    <property type="evidence" value="ECO:0007669"/>
    <property type="project" value="UniProtKB-EC"/>
</dbReference>
<dbReference type="CAZy" id="GT2">
    <property type="family name" value="Glycosyltransferase Family 2"/>
</dbReference>
<feature type="transmembrane region" description="Helical" evidence="9">
    <location>
        <begin position="139"/>
        <end position="159"/>
    </location>
</feature>
<keyword evidence="7 9" id="KW-1133">Transmembrane helix</keyword>
<dbReference type="Pfam" id="PF07238">
    <property type="entry name" value="PilZ"/>
    <property type="match status" value="1"/>
</dbReference>
<dbReference type="PANTHER" id="PTHR43867">
    <property type="entry name" value="CELLULOSE SYNTHASE CATALYTIC SUBUNIT A [UDP-FORMING]"/>
    <property type="match status" value="1"/>
</dbReference>
<dbReference type="CDD" id="cd06421">
    <property type="entry name" value="CESA_CelA_like"/>
    <property type="match status" value="1"/>
</dbReference>